<dbReference type="Pfam" id="PF21813">
    <property type="entry name" value="DUF6882"/>
    <property type="match status" value="1"/>
</dbReference>
<dbReference type="InterPro" id="IPR049249">
    <property type="entry name" value="DUF6882"/>
</dbReference>
<organism evidence="1 2">
    <name type="scientific">Cellvibrio zantedeschiae</name>
    <dbReference type="NCBI Taxonomy" id="1237077"/>
    <lineage>
        <taxon>Bacteria</taxon>
        <taxon>Pseudomonadati</taxon>
        <taxon>Pseudomonadota</taxon>
        <taxon>Gammaproteobacteria</taxon>
        <taxon>Cellvibrionales</taxon>
        <taxon>Cellvibrionaceae</taxon>
        <taxon>Cellvibrio</taxon>
    </lineage>
</organism>
<name>A0ABQ3B0P3_9GAMM</name>
<evidence type="ECO:0000313" key="2">
    <source>
        <dbReference type="Proteomes" id="UP000619761"/>
    </source>
</evidence>
<evidence type="ECO:0000313" key="1">
    <source>
        <dbReference type="EMBL" id="GGY70145.1"/>
    </source>
</evidence>
<dbReference type="RefSeq" id="WP_189416905.1">
    <property type="nucleotide sequence ID" value="NZ_BMYZ01000001.1"/>
</dbReference>
<protein>
    <submittedName>
        <fullName evidence="1">Uncharacterized protein</fullName>
    </submittedName>
</protein>
<gene>
    <name evidence="1" type="ORF">GCM10011613_13190</name>
</gene>
<dbReference type="Proteomes" id="UP000619761">
    <property type="component" value="Unassembled WGS sequence"/>
</dbReference>
<reference evidence="2" key="1">
    <citation type="journal article" date="2019" name="Int. J. Syst. Evol. Microbiol.">
        <title>The Global Catalogue of Microorganisms (GCM) 10K type strain sequencing project: providing services to taxonomists for standard genome sequencing and annotation.</title>
        <authorList>
            <consortium name="The Broad Institute Genomics Platform"/>
            <consortium name="The Broad Institute Genome Sequencing Center for Infectious Disease"/>
            <person name="Wu L."/>
            <person name="Ma J."/>
        </authorList>
    </citation>
    <scope>NUCLEOTIDE SEQUENCE [LARGE SCALE GENOMIC DNA]</scope>
    <source>
        <strain evidence="2">KCTC 32239</strain>
    </source>
</reference>
<proteinExistence type="predicted"/>
<sequence length="157" mass="17924">MKDEEFELFLTNASAELKEKQAHLTSAYGFGSHKRWMFENDKAKLQFFNQDDQLVIEADIIDIGSYSPAAGTWKWAWAYDSINPALKADSIRIKELEEITDLVIFGEKEPVEADEYLAWELAAMAVKHLNAMGCYRAFSSARNVNMFFAITEVKVIN</sequence>
<keyword evidence="2" id="KW-1185">Reference proteome</keyword>
<comment type="caution">
    <text evidence="1">The sequence shown here is derived from an EMBL/GenBank/DDBJ whole genome shotgun (WGS) entry which is preliminary data.</text>
</comment>
<accession>A0ABQ3B0P3</accession>
<dbReference type="EMBL" id="BMYZ01000001">
    <property type="protein sequence ID" value="GGY70145.1"/>
    <property type="molecule type" value="Genomic_DNA"/>
</dbReference>